<sequence>MTVLDATNQVSVDVRYACWDGVGLPFRLVEASMPAEPGPGEVLVRVDMATVCGSDVHTVLGHRTSPAPGVLGHEQVGRVVAVGPGAAPARVDGAPVRVGDRVVWSVAASCGACRRCRSGIPQKCLELRKFGHERLDPQRPPTGGFATHCLLPAGTSVVRVPDEVPDVVAAPAGCATATVAAVLDAAGPVGEGTRVLVTGAGMLGVTAAAMAASRGAEVVVSDPDPARRELALRFGAAAVTSTPARAAHDVALELSGAPAAVAACVDGLDVGGVAVLAGSVSPGPGLQIDPERVVRGLLTVVGVHNYAPHHLRTAVEFLAARHGGFPFHELVDGAHPLDAMAEAFAAAGARGAAPRQAVVPGAALRA</sequence>
<accession>A0A4Q7V0C7</accession>
<comment type="cofactor">
    <cofactor evidence="1 8">
        <name>Zn(2+)</name>
        <dbReference type="ChEBI" id="CHEBI:29105"/>
    </cofactor>
</comment>
<dbReference type="GO" id="GO:0008270">
    <property type="term" value="F:zinc ion binding"/>
    <property type="evidence" value="ECO:0007669"/>
    <property type="project" value="InterPro"/>
</dbReference>
<dbReference type="OrthoDB" id="3987021at2"/>
<dbReference type="RefSeq" id="WP_130291081.1">
    <property type="nucleotide sequence ID" value="NZ_SHKL01000001.1"/>
</dbReference>
<feature type="domain" description="Alcohol dehydrogenase-like N-terminal" evidence="10">
    <location>
        <begin position="38"/>
        <end position="162"/>
    </location>
</feature>
<evidence type="ECO:0000256" key="4">
    <source>
        <dbReference type="ARBA" id="ARBA00022723"/>
    </source>
</evidence>
<dbReference type="Pfam" id="PF00107">
    <property type="entry name" value="ADH_zinc_N"/>
    <property type="match status" value="1"/>
</dbReference>
<evidence type="ECO:0000256" key="1">
    <source>
        <dbReference type="ARBA" id="ARBA00001947"/>
    </source>
</evidence>
<dbReference type="GO" id="GO:0004022">
    <property type="term" value="F:alcohol dehydrogenase (NAD+) activity"/>
    <property type="evidence" value="ECO:0007669"/>
    <property type="project" value="UniProtKB-EC"/>
</dbReference>
<dbReference type="GO" id="GO:0005737">
    <property type="term" value="C:cytoplasm"/>
    <property type="evidence" value="ECO:0007669"/>
    <property type="project" value="TreeGrafter"/>
</dbReference>
<evidence type="ECO:0000256" key="5">
    <source>
        <dbReference type="ARBA" id="ARBA00022833"/>
    </source>
</evidence>
<dbReference type="InterPro" id="IPR013149">
    <property type="entry name" value="ADH-like_C"/>
</dbReference>
<dbReference type="Proteomes" id="UP000291591">
    <property type="component" value="Unassembled WGS sequence"/>
</dbReference>
<comment type="similarity">
    <text evidence="2 8">Belongs to the zinc-containing alcohol dehydrogenase family.</text>
</comment>
<dbReference type="SUPFAM" id="SSF51735">
    <property type="entry name" value="NAD(P)-binding Rossmann-fold domains"/>
    <property type="match status" value="1"/>
</dbReference>
<dbReference type="InterPro" id="IPR036291">
    <property type="entry name" value="NAD(P)-bd_dom_sf"/>
</dbReference>
<dbReference type="SUPFAM" id="SSF50129">
    <property type="entry name" value="GroES-like"/>
    <property type="match status" value="1"/>
</dbReference>
<keyword evidence="12" id="KW-1185">Reference proteome</keyword>
<keyword evidence="7" id="KW-0520">NAD</keyword>
<dbReference type="InterPro" id="IPR011032">
    <property type="entry name" value="GroES-like_sf"/>
</dbReference>
<dbReference type="PANTHER" id="PTHR42940">
    <property type="entry name" value="ALCOHOL DEHYDROGENASE 1-RELATED"/>
    <property type="match status" value="1"/>
</dbReference>
<keyword evidence="6" id="KW-0560">Oxidoreductase</keyword>
<evidence type="ECO:0000256" key="8">
    <source>
        <dbReference type="RuleBase" id="RU361277"/>
    </source>
</evidence>
<dbReference type="InterPro" id="IPR013154">
    <property type="entry name" value="ADH-like_N"/>
</dbReference>
<dbReference type="AlphaFoldDB" id="A0A4Q7V0C7"/>
<feature type="domain" description="Alcohol dehydrogenase-like C-terminal" evidence="9">
    <location>
        <begin position="203"/>
        <end position="319"/>
    </location>
</feature>
<evidence type="ECO:0000259" key="10">
    <source>
        <dbReference type="Pfam" id="PF08240"/>
    </source>
</evidence>
<gene>
    <name evidence="11" type="ORF">EV383_3757</name>
</gene>
<evidence type="ECO:0000256" key="7">
    <source>
        <dbReference type="ARBA" id="ARBA00023027"/>
    </source>
</evidence>
<dbReference type="PANTHER" id="PTHR42940:SF3">
    <property type="entry name" value="ALCOHOL DEHYDROGENASE 1-RELATED"/>
    <property type="match status" value="1"/>
</dbReference>
<dbReference type="Gene3D" id="3.40.50.720">
    <property type="entry name" value="NAD(P)-binding Rossmann-like Domain"/>
    <property type="match status" value="1"/>
</dbReference>
<comment type="caution">
    <text evidence="11">The sequence shown here is derived from an EMBL/GenBank/DDBJ whole genome shotgun (WGS) entry which is preliminary data.</text>
</comment>
<dbReference type="NCBIfam" id="TIGR03366">
    <property type="entry name" value="HpnZ_proposed"/>
    <property type="match status" value="1"/>
</dbReference>
<dbReference type="EMBL" id="SHKL01000001">
    <property type="protein sequence ID" value="RZT86858.1"/>
    <property type="molecule type" value="Genomic_DNA"/>
</dbReference>
<evidence type="ECO:0000259" key="9">
    <source>
        <dbReference type="Pfam" id="PF00107"/>
    </source>
</evidence>
<dbReference type="InterPro" id="IPR002328">
    <property type="entry name" value="ADH_Zn_CS"/>
</dbReference>
<dbReference type="InterPro" id="IPR017743">
    <property type="entry name" value="ADH_phosphonate_catab-assoc"/>
</dbReference>
<keyword evidence="4 8" id="KW-0479">Metal-binding</keyword>
<name>A0A4Q7V0C7_PSEST</name>
<reference evidence="11 12" key="1">
    <citation type="submission" date="2019-02" db="EMBL/GenBank/DDBJ databases">
        <title>Sequencing the genomes of 1000 actinobacteria strains.</title>
        <authorList>
            <person name="Klenk H.-P."/>
        </authorList>
    </citation>
    <scope>NUCLEOTIDE SEQUENCE [LARGE SCALE GENOMIC DNA]</scope>
    <source>
        <strain evidence="11 12">DSM 45779</strain>
    </source>
</reference>
<dbReference type="EC" id="1.1.1.1" evidence="3"/>
<dbReference type="PROSITE" id="PS00059">
    <property type="entry name" value="ADH_ZINC"/>
    <property type="match status" value="1"/>
</dbReference>
<evidence type="ECO:0000256" key="3">
    <source>
        <dbReference type="ARBA" id="ARBA00013190"/>
    </source>
</evidence>
<evidence type="ECO:0000256" key="6">
    <source>
        <dbReference type="ARBA" id="ARBA00023002"/>
    </source>
</evidence>
<dbReference type="Gene3D" id="3.90.180.10">
    <property type="entry name" value="Medium-chain alcohol dehydrogenases, catalytic domain"/>
    <property type="match status" value="1"/>
</dbReference>
<dbReference type="CDD" id="cd08231">
    <property type="entry name" value="MDR_TM0436_like"/>
    <property type="match status" value="1"/>
</dbReference>
<evidence type="ECO:0000313" key="12">
    <source>
        <dbReference type="Proteomes" id="UP000291591"/>
    </source>
</evidence>
<keyword evidence="5 8" id="KW-0862">Zinc</keyword>
<protein>
    <recommendedName>
        <fullName evidence="3">alcohol dehydrogenase</fullName>
        <ecNumber evidence="3">1.1.1.1</ecNumber>
    </recommendedName>
</protein>
<proteinExistence type="inferred from homology"/>
<evidence type="ECO:0000313" key="11">
    <source>
        <dbReference type="EMBL" id="RZT86858.1"/>
    </source>
</evidence>
<dbReference type="Pfam" id="PF08240">
    <property type="entry name" value="ADH_N"/>
    <property type="match status" value="1"/>
</dbReference>
<evidence type="ECO:0000256" key="2">
    <source>
        <dbReference type="ARBA" id="ARBA00008072"/>
    </source>
</evidence>
<organism evidence="11 12">
    <name type="scientific">Pseudonocardia sediminis</name>
    <dbReference type="NCBI Taxonomy" id="1397368"/>
    <lineage>
        <taxon>Bacteria</taxon>
        <taxon>Bacillati</taxon>
        <taxon>Actinomycetota</taxon>
        <taxon>Actinomycetes</taxon>
        <taxon>Pseudonocardiales</taxon>
        <taxon>Pseudonocardiaceae</taxon>
        <taxon>Pseudonocardia</taxon>
    </lineage>
</organism>